<dbReference type="PIRSF" id="PIRSF001112">
    <property type="entry name" value="Epoxide_hydrolase"/>
    <property type="match status" value="1"/>
</dbReference>
<dbReference type="GO" id="GO:0004301">
    <property type="term" value="F:epoxide hydrolase activity"/>
    <property type="evidence" value="ECO:0007669"/>
    <property type="project" value="TreeGrafter"/>
</dbReference>
<reference evidence="6 7" key="1">
    <citation type="journal article" date="2010" name="Genome Biol. Evol.">
        <title>The sequence of a 1.8-mb bacterial linear plasmid reveals a rich evolutionary reservoir of secondary metabolic pathways.</title>
        <authorList>
            <person name="Medema M.H."/>
            <person name="Trefzer A."/>
            <person name="Kovalchuk A."/>
            <person name="van den Berg M."/>
            <person name="Mueller U."/>
            <person name="Heijne W."/>
            <person name="Wu L."/>
            <person name="Alam M.T."/>
            <person name="Ronning C.M."/>
            <person name="Nierman W.C."/>
            <person name="Bovenberg R.A.L."/>
            <person name="Breitling R."/>
            <person name="Takano E."/>
        </authorList>
    </citation>
    <scope>NUCLEOTIDE SEQUENCE [LARGE SCALE GENOMIC DNA]</scope>
    <source>
        <strain evidence="7">ATCC 27064 / DSM 738 / JCM 4710 / NBRC 13307 / NCIMB 12785 / NRRL 3585 / VKM Ac-602</strain>
        <plasmid evidence="6">pSCL4</plasmid>
    </source>
</reference>
<dbReference type="EMBL" id="CM000914">
    <property type="protein sequence ID" value="EFG04844.2"/>
    <property type="molecule type" value="Genomic_DNA"/>
</dbReference>
<evidence type="ECO:0000313" key="6">
    <source>
        <dbReference type="EMBL" id="EFG04844.2"/>
    </source>
</evidence>
<evidence type="ECO:0000256" key="3">
    <source>
        <dbReference type="ARBA" id="ARBA00022801"/>
    </source>
</evidence>
<evidence type="ECO:0000256" key="2">
    <source>
        <dbReference type="ARBA" id="ARBA00022797"/>
    </source>
</evidence>
<feature type="domain" description="Epoxide hydrolase N-terminal" evidence="5">
    <location>
        <begin position="25"/>
        <end position="130"/>
    </location>
</feature>
<sequence length="408" mass="45334">MTADPGPGAVPPPASVSDPAERYRVRPFRIDIPQQDLDDLHERLDRVRWPREAPDGGWDRGVPLGYLKELTAYWRTAYDWRAAEARLNEHPQFLADIEGVTVHFLHVRSPEPDARPLVLTHGWPGSVVEFLGVIGPLTDPRRYGGDPADAFHLVVPSLPGHGFSGPAPGPGWGYPQIARVWDALMRGLGYDTYLAQGGDHGAFISLELARLAPDRVTGVHVNMLFAIPSGDPAELADLTPSDLERLGRMVRFDQELSGYMKLQATRPQTISYGLTDSPVGQLAWIIEKFMEWTDSETSPEEAVDRDVLLTNVMLYWLTGTAATSAHLFYDARPYMQKVFTPGVRPEPVPVPLGVLVLKPDFAPVRSLAERDHPGIVHWTEIERGGHFATLEQPTAFVADVREFARRLP</sequence>
<keyword evidence="6" id="KW-0614">Plasmid</keyword>
<gene>
    <name evidence="6" type="ORF">SCLAV_p1360</name>
</gene>
<dbReference type="Pfam" id="PF06441">
    <property type="entry name" value="EHN"/>
    <property type="match status" value="1"/>
</dbReference>
<dbReference type="eggNOG" id="COG0596">
    <property type="taxonomic scope" value="Bacteria"/>
</dbReference>
<protein>
    <submittedName>
        <fullName evidence="6">Epoxide hydrolase domain-containing protein</fullName>
    </submittedName>
</protein>
<keyword evidence="7" id="KW-1185">Reference proteome</keyword>
<evidence type="ECO:0000256" key="4">
    <source>
        <dbReference type="SAM" id="MobiDB-lite"/>
    </source>
</evidence>
<evidence type="ECO:0000259" key="5">
    <source>
        <dbReference type="Pfam" id="PF06441"/>
    </source>
</evidence>
<evidence type="ECO:0000256" key="1">
    <source>
        <dbReference type="ARBA" id="ARBA00010088"/>
    </source>
</evidence>
<proteinExistence type="inferred from homology"/>
<dbReference type="GO" id="GO:0097176">
    <property type="term" value="P:epoxide metabolic process"/>
    <property type="evidence" value="ECO:0007669"/>
    <property type="project" value="TreeGrafter"/>
</dbReference>
<dbReference type="InterPro" id="IPR000639">
    <property type="entry name" value="Epox_hydrolase-like"/>
</dbReference>
<dbReference type="InterPro" id="IPR016292">
    <property type="entry name" value="Epoxide_hydrolase"/>
</dbReference>
<name>D5SLQ1_STRCL</name>
<dbReference type="AlphaFoldDB" id="D5SLQ1"/>
<keyword evidence="3 6" id="KW-0378">Hydrolase</keyword>
<organism evidence="6 7">
    <name type="scientific">Streptomyces clavuligerus</name>
    <dbReference type="NCBI Taxonomy" id="1901"/>
    <lineage>
        <taxon>Bacteria</taxon>
        <taxon>Bacillati</taxon>
        <taxon>Actinomycetota</taxon>
        <taxon>Actinomycetes</taxon>
        <taxon>Kitasatosporales</taxon>
        <taxon>Streptomycetaceae</taxon>
        <taxon>Streptomyces</taxon>
    </lineage>
</organism>
<feature type="region of interest" description="Disordered" evidence="4">
    <location>
        <begin position="1"/>
        <end position="22"/>
    </location>
</feature>
<dbReference type="InterPro" id="IPR029058">
    <property type="entry name" value="AB_hydrolase_fold"/>
</dbReference>
<comment type="similarity">
    <text evidence="1">Belongs to the peptidase S33 family.</text>
</comment>
<dbReference type="InterPro" id="IPR010497">
    <property type="entry name" value="Epoxide_hydro_N"/>
</dbReference>
<geneLocation type="plasmid" evidence="6 7">
    <name>pSCL4</name>
</geneLocation>
<dbReference type="PANTHER" id="PTHR21661">
    <property type="entry name" value="EPOXIDE HYDROLASE 1-RELATED"/>
    <property type="match status" value="1"/>
</dbReference>
<dbReference type="PANTHER" id="PTHR21661:SF35">
    <property type="entry name" value="EPOXIDE HYDROLASE"/>
    <property type="match status" value="1"/>
</dbReference>
<accession>D5SLQ1</accession>
<dbReference type="SUPFAM" id="SSF53474">
    <property type="entry name" value="alpha/beta-Hydrolases"/>
    <property type="match status" value="1"/>
</dbReference>
<keyword evidence="2" id="KW-0058">Aromatic hydrocarbons catabolism</keyword>
<dbReference type="Gene3D" id="3.40.50.1820">
    <property type="entry name" value="alpha/beta hydrolase"/>
    <property type="match status" value="1"/>
</dbReference>
<dbReference type="Proteomes" id="UP000002357">
    <property type="component" value="Plasmid pSCL4"/>
</dbReference>
<dbReference type="PRINTS" id="PR00412">
    <property type="entry name" value="EPOXHYDRLASE"/>
</dbReference>
<evidence type="ECO:0000313" key="7">
    <source>
        <dbReference type="Proteomes" id="UP000002357"/>
    </source>
</evidence>